<reference evidence="1" key="1">
    <citation type="journal article" date="2023" name="Mol. Plant Microbe Interact.">
        <title>Elucidating the Obligate Nature and Biological Capacity of an Invasive Fungal Corn Pathogen.</title>
        <authorList>
            <person name="MacCready J.S."/>
            <person name="Roggenkamp E.M."/>
            <person name="Gdanetz K."/>
            <person name="Chilvers M.I."/>
        </authorList>
    </citation>
    <scope>NUCLEOTIDE SEQUENCE</scope>
    <source>
        <strain evidence="1">PM02</strain>
    </source>
</reference>
<evidence type="ECO:0000313" key="1">
    <source>
        <dbReference type="EMBL" id="KAK2071830.1"/>
    </source>
</evidence>
<keyword evidence="2" id="KW-1185">Reference proteome</keyword>
<proteinExistence type="predicted"/>
<organism evidence="1 2">
    <name type="scientific">Phyllachora maydis</name>
    <dbReference type="NCBI Taxonomy" id="1825666"/>
    <lineage>
        <taxon>Eukaryota</taxon>
        <taxon>Fungi</taxon>
        <taxon>Dikarya</taxon>
        <taxon>Ascomycota</taxon>
        <taxon>Pezizomycotina</taxon>
        <taxon>Sordariomycetes</taxon>
        <taxon>Sordariomycetidae</taxon>
        <taxon>Phyllachorales</taxon>
        <taxon>Phyllachoraceae</taxon>
        <taxon>Phyllachora</taxon>
    </lineage>
</organism>
<dbReference type="EMBL" id="JAQQPM010000005">
    <property type="protein sequence ID" value="KAK2071830.1"/>
    <property type="molecule type" value="Genomic_DNA"/>
</dbReference>
<gene>
    <name evidence="1" type="ORF">P8C59_006223</name>
</gene>
<dbReference type="Proteomes" id="UP001217918">
    <property type="component" value="Unassembled WGS sequence"/>
</dbReference>
<sequence length="96" mass="10453">MSCSQEDHFHASIETEFRVIRTQALTFGPDLFVTLHASTGPDLQELELGLPVVDNEVLKAPAFGALLVVPLLRRQELESHAAFASPACLQEEIAPA</sequence>
<dbReference type="AlphaFoldDB" id="A0AAD9I741"/>
<evidence type="ECO:0000313" key="2">
    <source>
        <dbReference type="Proteomes" id="UP001217918"/>
    </source>
</evidence>
<name>A0AAD9I741_9PEZI</name>
<comment type="caution">
    <text evidence="1">The sequence shown here is derived from an EMBL/GenBank/DDBJ whole genome shotgun (WGS) entry which is preliminary data.</text>
</comment>
<protein>
    <submittedName>
        <fullName evidence="1">Uncharacterized protein</fullName>
    </submittedName>
</protein>
<accession>A0AAD9I741</accession>